<keyword evidence="7 10" id="KW-0067">ATP-binding</keyword>
<comment type="catalytic activity">
    <reaction evidence="10">
        <text>gamma-L-glutamyl-L-cysteine + glycine + ATP = glutathione + ADP + phosphate + H(+)</text>
        <dbReference type="Rhea" id="RHEA:13557"/>
        <dbReference type="ChEBI" id="CHEBI:15378"/>
        <dbReference type="ChEBI" id="CHEBI:30616"/>
        <dbReference type="ChEBI" id="CHEBI:43474"/>
        <dbReference type="ChEBI" id="CHEBI:57305"/>
        <dbReference type="ChEBI" id="CHEBI:57925"/>
        <dbReference type="ChEBI" id="CHEBI:58173"/>
        <dbReference type="ChEBI" id="CHEBI:456216"/>
        <dbReference type="EC" id="6.3.2.3"/>
    </reaction>
</comment>
<accession>A0A4Q8D1J5</accession>
<dbReference type="PROSITE" id="PS50975">
    <property type="entry name" value="ATP_GRASP"/>
    <property type="match status" value="1"/>
</dbReference>
<evidence type="ECO:0000256" key="8">
    <source>
        <dbReference type="ARBA" id="ARBA00022842"/>
    </source>
</evidence>
<dbReference type="InterPro" id="IPR006284">
    <property type="entry name" value="Glut_synth_pro"/>
</dbReference>
<keyword evidence="9" id="KW-0464">Manganese</keyword>
<organism evidence="12 13">
    <name type="scientific">Spiribacter vilamensis</name>
    <dbReference type="NCBI Taxonomy" id="531306"/>
    <lineage>
        <taxon>Bacteria</taxon>
        <taxon>Pseudomonadati</taxon>
        <taxon>Pseudomonadota</taxon>
        <taxon>Gammaproteobacteria</taxon>
        <taxon>Chromatiales</taxon>
        <taxon>Ectothiorhodospiraceae</taxon>
        <taxon>Spiribacter</taxon>
    </lineage>
</organism>
<dbReference type="Pfam" id="PF02955">
    <property type="entry name" value="GSH-S_ATP"/>
    <property type="match status" value="1"/>
</dbReference>
<keyword evidence="5" id="KW-0479">Metal-binding</keyword>
<dbReference type="SUPFAM" id="SSF56059">
    <property type="entry name" value="Glutathione synthetase ATP-binding domain-like"/>
    <property type="match status" value="1"/>
</dbReference>
<evidence type="ECO:0000256" key="3">
    <source>
        <dbReference type="ARBA" id="ARBA00022598"/>
    </source>
</evidence>
<dbReference type="Gene3D" id="3.30.470.20">
    <property type="entry name" value="ATP-grasp fold, B domain"/>
    <property type="match status" value="1"/>
</dbReference>
<dbReference type="NCBIfam" id="NF003573">
    <property type="entry name" value="PRK05246.1"/>
    <property type="match status" value="1"/>
</dbReference>
<comment type="similarity">
    <text evidence="10">Belongs to the prokaryotic GSH synthase family.</text>
</comment>
<dbReference type="InterPro" id="IPR011761">
    <property type="entry name" value="ATP-grasp"/>
</dbReference>
<dbReference type="GO" id="GO:0004363">
    <property type="term" value="F:glutathione synthase activity"/>
    <property type="evidence" value="ECO:0007669"/>
    <property type="project" value="UniProtKB-UniRule"/>
</dbReference>
<dbReference type="Gene3D" id="3.30.1490.20">
    <property type="entry name" value="ATP-grasp fold, A domain"/>
    <property type="match status" value="1"/>
</dbReference>
<keyword evidence="8" id="KW-0460">Magnesium</keyword>
<dbReference type="OrthoDB" id="9785415at2"/>
<evidence type="ECO:0000313" key="13">
    <source>
        <dbReference type="Proteomes" id="UP000292298"/>
    </source>
</evidence>
<dbReference type="EMBL" id="SHLI01000001">
    <property type="protein sequence ID" value="RZU99208.1"/>
    <property type="molecule type" value="Genomic_DNA"/>
</dbReference>
<dbReference type="InterPro" id="IPR016185">
    <property type="entry name" value="PreATP-grasp_dom_sf"/>
</dbReference>
<dbReference type="Gene3D" id="3.40.50.20">
    <property type="match status" value="1"/>
</dbReference>
<comment type="cofactor">
    <cofactor evidence="2">
        <name>Mg(2+)</name>
        <dbReference type="ChEBI" id="CHEBI:18420"/>
    </cofactor>
</comment>
<keyword evidence="3 10" id="KW-0436">Ligase</keyword>
<gene>
    <name evidence="10" type="primary">gshB</name>
    <name evidence="12" type="ORF">EV698_1490</name>
</gene>
<dbReference type="InterPro" id="IPR004218">
    <property type="entry name" value="GSHS_ATP-bd"/>
</dbReference>
<name>A0A4Q8D1J5_9GAMM</name>
<evidence type="ECO:0000256" key="1">
    <source>
        <dbReference type="ARBA" id="ARBA00001936"/>
    </source>
</evidence>
<evidence type="ECO:0000256" key="7">
    <source>
        <dbReference type="ARBA" id="ARBA00022840"/>
    </source>
</evidence>
<evidence type="ECO:0000256" key="5">
    <source>
        <dbReference type="ARBA" id="ARBA00022723"/>
    </source>
</evidence>
<evidence type="ECO:0000256" key="6">
    <source>
        <dbReference type="ARBA" id="ARBA00022741"/>
    </source>
</evidence>
<comment type="caution">
    <text evidence="12">The sequence shown here is derived from an EMBL/GenBank/DDBJ whole genome shotgun (WGS) entry which is preliminary data.</text>
</comment>
<comment type="cofactor">
    <cofactor evidence="1">
        <name>Mn(2+)</name>
        <dbReference type="ChEBI" id="CHEBI:29035"/>
    </cofactor>
</comment>
<evidence type="ECO:0000256" key="2">
    <source>
        <dbReference type="ARBA" id="ARBA00001946"/>
    </source>
</evidence>
<dbReference type="PANTHER" id="PTHR21621">
    <property type="entry name" value="RIBOSOMAL PROTEIN S6 MODIFICATION PROTEIN"/>
    <property type="match status" value="1"/>
</dbReference>
<proteinExistence type="inferred from homology"/>
<dbReference type="FunFam" id="3.40.50.20:FF:000009">
    <property type="entry name" value="Glutathione synthetase"/>
    <property type="match status" value="1"/>
</dbReference>
<evidence type="ECO:0000313" key="12">
    <source>
        <dbReference type="EMBL" id="RZU99208.1"/>
    </source>
</evidence>
<dbReference type="EC" id="6.3.2.3" evidence="10"/>
<dbReference type="HAMAP" id="MF_00162">
    <property type="entry name" value="GSH_S"/>
    <property type="match status" value="1"/>
</dbReference>
<dbReference type="NCBIfam" id="TIGR01380">
    <property type="entry name" value="glut_syn"/>
    <property type="match status" value="1"/>
</dbReference>
<dbReference type="Proteomes" id="UP000292298">
    <property type="component" value="Unassembled WGS sequence"/>
</dbReference>
<keyword evidence="13" id="KW-1185">Reference proteome</keyword>
<comment type="pathway">
    <text evidence="10">Sulfur metabolism; glutathione biosynthesis; glutathione from L-cysteine and L-glutamate: step 2/2.</text>
</comment>
<evidence type="ECO:0000256" key="10">
    <source>
        <dbReference type="HAMAP-Rule" id="MF_00162"/>
    </source>
</evidence>
<keyword evidence="6 10" id="KW-0547">Nucleotide-binding</keyword>
<dbReference type="UniPathway" id="UPA00142">
    <property type="reaction ID" value="UER00210"/>
</dbReference>
<dbReference type="SUPFAM" id="SSF52440">
    <property type="entry name" value="PreATP-grasp domain"/>
    <property type="match status" value="1"/>
</dbReference>
<protein>
    <recommendedName>
        <fullName evidence="10">Glutathione synthetase</fullName>
        <ecNumber evidence="10">6.3.2.3</ecNumber>
    </recommendedName>
    <alternativeName>
        <fullName evidence="10">GSH synthetase</fullName>
        <shortName evidence="10">GSH-S</shortName>
        <shortName evidence="10">GSHase</shortName>
    </alternativeName>
    <alternativeName>
        <fullName evidence="10">Glutathione synthase</fullName>
    </alternativeName>
</protein>
<dbReference type="AlphaFoldDB" id="A0A4Q8D1J5"/>
<sequence>MPHHLGVVMDPIEGITPYKDTTLAMLLEAQRRGWTIHYYTLADLSLRDGVAWGDGTRLEVRDDNHDWFTIGEREEAPLDQLDVLLMRKDPPVDSAFVYATHILEVAERAGVQVINRPSGLRNVQEKLAIANFPQCCTPTVVEMRAAPLRAFIDAQGQAVLKPLHGMGGEAIFVVKAGDPNTSVIIEQLSERGTRYVMAQRYLPEISDGDRRILVVDGQPVDYALARLPAAGESRGNLAAGGRGVARPLTEREYWIVDQVRPLLAEQGIVFAGLDVIGGYLTEVNVTSPTCVREIDTQQGVNIAGELFAVIERRLNADR</sequence>
<reference evidence="12 13" key="1">
    <citation type="submission" date="2019-02" db="EMBL/GenBank/DDBJ databases">
        <title>Genomic Encyclopedia of Type Strains, Phase IV (KMG-IV): sequencing the most valuable type-strain genomes for metagenomic binning, comparative biology and taxonomic classification.</title>
        <authorList>
            <person name="Goeker M."/>
        </authorList>
    </citation>
    <scope>NUCLEOTIDE SEQUENCE [LARGE SCALE GENOMIC DNA]</scope>
    <source>
        <strain evidence="12 13">DSM 21056</strain>
    </source>
</reference>
<evidence type="ECO:0000259" key="11">
    <source>
        <dbReference type="PROSITE" id="PS50975"/>
    </source>
</evidence>
<dbReference type="PANTHER" id="PTHR21621:SF4">
    <property type="entry name" value="GLUTATHIONE SYNTHETASE"/>
    <property type="match status" value="1"/>
</dbReference>
<evidence type="ECO:0000256" key="4">
    <source>
        <dbReference type="ARBA" id="ARBA00022684"/>
    </source>
</evidence>
<keyword evidence="4 10" id="KW-0317">Glutathione biosynthesis</keyword>
<evidence type="ECO:0000256" key="9">
    <source>
        <dbReference type="ARBA" id="ARBA00023211"/>
    </source>
</evidence>
<dbReference type="GO" id="GO:0046872">
    <property type="term" value="F:metal ion binding"/>
    <property type="evidence" value="ECO:0007669"/>
    <property type="project" value="UniProtKB-KW"/>
</dbReference>
<dbReference type="GO" id="GO:0005737">
    <property type="term" value="C:cytoplasm"/>
    <property type="evidence" value="ECO:0007669"/>
    <property type="project" value="TreeGrafter"/>
</dbReference>
<dbReference type="InterPro" id="IPR004215">
    <property type="entry name" value="GSHS_N"/>
</dbReference>
<dbReference type="GO" id="GO:0005524">
    <property type="term" value="F:ATP binding"/>
    <property type="evidence" value="ECO:0007669"/>
    <property type="project" value="UniProtKB-UniRule"/>
</dbReference>
<dbReference type="InterPro" id="IPR013815">
    <property type="entry name" value="ATP_grasp_subdomain_1"/>
</dbReference>
<dbReference type="RefSeq" id="WP_130503457.1">
    <property type="nucleotide sequence ID" value="NZ_SHLI01000001.1"/>
</dbReference>
<dbReference type="Pfam" id="PF02951">
    <property type="entry name" value="GSH-S_N"/>
    <property type="match status" value="1"/>
</dbReference>
<feature type="domain" description="ATP-grasp" evidence="11">
    <location>
        <begin position="124"/>
        <end position="311"/>
    </location>
</feature>